<dbReference type="SUPFAM" id="SSF103473">
    <property type="entry name" value="MFS general substrate transporter"/>
    <property type="match status" value="1"/>
</dbReference>
<dbReference type="GO" id="GO:0008028">
    <property type="term" value="F:monocarboxylic acid transmembrane transporter activity"/>
    <property type="evidence" value="ECO:0007669"/>
    <property type="project" value="TreeGrafter"/>
</dbReference>
<dbReference type="Pfam" id="PF07690">
    <property type="entry name" value="MFS_1"/>
    <property type="match status" value="1"/>
</dbReference>
<evidence type="ECO:0000313" key="3">
    <source>
        <dbReference type="Proteomes" id="UP000683360"/>
    </source>
</evidence>
<dbReference type="PANTHER" id="PTHR11360">
    <property type="entry name" value="MONOCARBOXYLATE TRANSPORTER"/>
    <property type="match status" value="1"/>
</dbReference>
<feature type="transmembrane region" description="Helical" evidence="1">
    <location>
        <begin position="86"/>
        <end position="107"/>
    </location>
</feature>
<feature type="transmembrane region" description="Helical" evidence="1">
    <location>
        <begin position="372"/>
        <end position="400"/>
    </location>
</feature>
<feature type="transmembrane region" description="Helical" evidence="1">
    <location>
        <begin position="113"/>
        <end position="139"/>
    </location>
</feature>
<feature type="transmembrane region" description="Helical" evidence="1">
    <location>
        <begin position="242"/>
        <end position="264"/>
    </location>
</feature>
<keyword evidence="1" id="KW-0812">Transmembrane</keyword>
<feature type="transmembrane region" description="Helical" evidence="1">
    <location>
        <begin position="176"/>
        <end position="196"/>
    </location>
</feature>
<feature type="transmembrane region" description="Helical" evidence="1">
    <location>
        <begin position="334"/>
        <end position="360"/>
    </location>
</feature>
<proteinExistence type="predicted"/>
<feature type="transmembrane region" description="Helical" evidence="1">
    <location>
        <begin position="58"/>
        <end position="79"/>
    </location>
</feature>
<dbReference type="CDD" id="cd17352">
    <property type="entry name" value="MFS_MCT_SLC16"/>
    <property type="match status" value="1"/>
</dbReference>
<dbReference type="AlphaFoldDB" id="A0A8S3PRA5"/>
<evidence type="ECO:0000313" key="2">
    <source>
        <dbReference type="EMBL" id="CAG2185995.1"/>
    </source>
</evidence>
<feature type="transmembrane region" description="Helical" evidence="1">
    <location>
        <begin position="16"/>
        <end position="38"/>
    </location>
</feature>
<reference evidence="2" key="1">
    <citation type="submission" date="2021-03" db="EMBL/GenBank/DDBJ databases">
        <authorList>
            <person name="Bekaert M."/>
        </authorList>
    </citation>
    <scope>NUCLEOTIDE SEQUENCE</scope>
</reference>
<organism evidence="2 3">
    <name type="scientific">Mytilus edulis</name>
    <name type="common">Blue mussel</name>
    <dbReference type="NCBI Taxonomy" id="6550"/>
    <lineage>
        <taxon>Eukaryota</taxon>
        <taxon>Metazoa</taxon>
        <taxon>Spiralia</taxon>
        <taxon>Lophotrochozoa</taxon>
        <taxon>Mollusca</taxon>
        <taxon>Bivalvia</taxon>
        <taxon>Autobranchia</taxon>
        <taxon>Pteriomorphia</taxon>
        <taxon>Mytilida</taxon>
        <taxon>Mytiloidea</taxon>
        <taxon>Mytilidae</taxon>
        <taxon>Mytilinae</taxon>
        <taxon>Mytilus</taxon>
    </lineage>
</organism>
<dbReference type="InterPro" id="IPR050327">
    <property type="entry name" value="Proton-linked_MCT"/>
</dbReference>
<dbReference type="PANTHER" id="PTHR11360:SF284">
    <property type="entry name" value="EG:103B4.3 PROTEIN-RELATED"/>
    <property type="match status" value="1"/>
</dbReference>
<dbReference type="Proteomes" id="UP000683360">
    <property type="component" value="Unassembled WGS sequence"/>
</dbReference>
<dbReference type="EMBL" id="CAJPWZ010000112">
    <property type="protein sequence ID" value="CAG2185995.1"/>
    <property type="molecule type" value="Genomic_DNA"/>
</dbReference>
<dbReference type="Gene3D" id="1.20.1250.20">
    <property type="entry name" value="MFS general substrate transporter like domains"/>
    <property type="match status" value="1"/>
</dbReference>
<dbReference type="InterPro" id="IPR011701">
    <property type="entry name" value="MFS"/>
</dbReference>
<sequence>MIQKYSDQRNKDLDQGWAWVIMVAATGTIMINAVLLYATGILHVALLEKFEEDNAYTSLIGSIYSCLYSFAGPFSSIVINAFSCRVAVMFGGVVILVGFGLSFFAAVNLNYLLVTYGCVAGIGVGLSTIPAITVIAYFFNKKYGVAIGIVMSGAGIGTFITGPLVQYFIMEYGLQGTFLLLAGLGGNVIVMGALMFPSDLEHIHKREAKLNCSKETTVKRHCCMSFDIQNILHFDIFLDKTFMCCCVQYCLWSMAFSILMLHLINYAIIQGTTNEAAAFLMIYVGIGSTIGRLISGLSVGYNGLDPVLLNFGCNGILALATAFFPFYSDKYLGQVVFAVIFGLYSGGLSTMISPLCMDLLGAKKVASGIGTLFFIGGIGYLAGPPVAGCLFLLSAIFTLVTSLFRSQPTEHEVTLSLDNLKDSNFKIFDEKLLNNLNVSVEVLPDQTTICNREKAVHQYFVADDKTNEQTPLTTYCAT</sequence>
<feature type="transmembrane region" description="Helical" evidence="1">
    <location>
        <begin position="276"/>
        <end position="295"/>
    </location>
</feature>
<comment type="caution">
    <text evidence="2">The sequence shown here is derived from an EMBL/GenBank/DDBJ whole genome shotgun (WGS) entry which is preliminary data.</text>
</comment>
<feature type="transmembrane region" description="Helical" evidence="1">
    <location>
        <begin position="307"/>
        <end position="328"/>
    </location>
</feature>
<keyword evidence="1" id="KW-0472">Membrane</keyword>
<protein>
    <submittedName>
        <fullName evidence="2">SLC16A12</fullName>
    </submittedName>
</protein>
<keyword evidence="1" id="KW-1133">Transmembrane helix</keyword>
<evidence type="ECO:0000256" key="1">
    <source>
        <dbReference type="SAM" id="Phobius"/>
    </source>
</evidence>
<gene>
    <name evidence="2" type="ORF">MEDL_1579</name>
</gene>
<feature type="transmembrane region" description="Helical" evidence="1">
    <location>
        <begin position="146"/>
        <end position="170"/>
    </location>
</feature>
<keyword evidence="3" id="KW-1185">Reference proteome</keyword>
<dbReference type="InterPro" id="IPR036259">
    <property type="entry name" value="MFS_trans_sf"/>
</dbReference>
<accession>A0A8S3PRA5</accession>
<name>A0A8S3PRA5_MYTED</name>
<dbReference type="OrthoDB" id="6100873at2759"/>